<evidence type="ECO:0000313" key="1">
    <source>
        <dbReference type="EMBL" id="CAK5061187.1"/>
    </source>
</evidence>
<gene>
    <name evidence="1" type="ORF">MENTE1834_LOCUS16166</name>
</gene>
<accession>A0ACB0YSR2</accession>
<evidence type="ECO:0000313" key="2">
    <source>
        <dbReference type="Proteomes" id="UP001497535"/>
    </source>
</evidence>
<proteinExistence type="predicted"/>
<comment type="caution">
    <text evidence="1">The sequence shown here is derived from an EMBL/GenBank/DDBJ whole genome shotgun (WGS) entry which is preliminary data.</text>
</comment>
<organism evidence="1 2">
    <name type="scientific">Meloidogyne enterolobii</name>
    <name type="common">Root-knot nematode worm</name>
    <name type="synonym">Meloidogyne mayaguensis</name>
    <dbReference type="NCBI Taxonomy" id="390850"/>
    <lineage>
        <taxon>Eukaryota</taxon>
        <taxon>Metazoa</taxon>
        <taxon>Ecdysozoa</taxon>
        <taxon>Nematoda</taxon>
        <taxon>Chromadorea</taxon>
        <taxon>Rhabditida</taxon>
        <taxon>Tylenchina</taxon>
        <taxon>Tylenchomorpha</taxon>
        <taxon>Tylenchoidea</taxon>
        <taxon>Meloidogynidae</taxon>
        <taxon>Meloidogyninae</taxon>
        <taxon>Meloidogyne</taxon>
    </lineage>
</organism>
<sequence length="453" mass="50182">MSTLTGLVSCAISSLCFGSMYVGVRVAGDPGDGMVVQWIVSLYFEFIFGNLIVFGFALQYFCLELLRNTRRVLFGLVLYCPFVSFKNSSEKYIATGAPPFQPLAMLGGLLWAIGNLTAIPIIKTIGLGMGILIWGTVNCVVGWATGRFGLFGVNASTPSSPNLNYLGLVFVIVGTWPTRIETSGETLVLRGRTTKAFELKKFFLIFPKFPKLNIVIFQIFRGILFAFVRPKPPLTPKRDSLQQGSPIIIRREEPQNTNIEEGESLVEQQIDEEERVNIETTENNINLSIINSDGMKKRILAVVASIFAGIGYGSTFTPVIYIQDNPQHFKNPSKNAIDYVFSHFTGIYLTSTFVLLIYIAYKQNKPYMDNALVFPSLLAGVLWAVAMLAWFLANDILSQAITFPINATLPGLIASLWSVFYFKEIEMEDLKLLLSAVCVTIFGVTLVGLSKTI</sequence>
<protein>
    <submittedName>
        <fullName evidence="1">Uncharacterized protein</fullName>
    </submittedName>
</protein>
<dbReference type="Proteomes" id="UP001497535">
    <property type="component" value="Unassembled WGS sequence"/>
</dbReference>
<name>A0ACB0YSR2_MELEN</name>
<keyword evidence="2" id="KW-1185">Reference proteome</keyword>
<reference evidence="1" key="1">
    <citation type="submission" date="2023-11" db="EMBL/GenBank/DDBJ databases">
        <authorList>
            <person name="Poullet M."/>
        </authorList>
    </citation>
    <scope>NUCLEOTIDE SEQUENCE</scope>
    <source>
        <strain evidence="1">E1834</strain>
    </source>
</reference>
<dbReference type="EMBL" id="CAVMJV010000018">
    <property type="protein sequence ID" value="CAK5061187.1"/>
    <property type="molecule type" value="Genomic_DNA"/>
</dbReference>